<dbReference type="Pfam" id="PF14223">
    <property type="entry name" value="Retrotran_gag_2"/>
    <property type="match status" value="1"/>
</dbReference>
<organism evidence="1 2">
    <name type="scientific">Prunus armeniaca</name>
    <name type="common">Apricot</name>
    <name type="synonym">Armeniaca vulgaris</name>
    <dbReference type="NCBI Taxonomy" id="36596"/>
    <lineage>
        <taxon>Eukaryota</taxon>
        <taxon>Viridiplantae</taxon>
        <taxon>Streptophyta</taxon>
        <taxon>Embryophyta</taxon>
        <taxon>Tracheophyta</taxon>
        <taxon>Spermatophyta</taxon>
        <taxon>Magnoliopsida</taxon>
        <taxon>eudicotyledons</taxon>
        <taxon>Gunneridae</taxon>
        <taxon>Pentapetalae</taxon>
        <taxon>rosids</taxon>
        <taxon>fabids</taxon>
        <taxon>Rosales</taxon>
        <taxon>Rosaceae</taxon>
        <taxon>Amygdaloideae</taxon>
        <taxon>Amygdaleae</taxon>
        <taxon>Prunus</taxon>
    </lineage>
</organism>
<dbReference type="AlphaFoldDB" id="A0A6J5TVU0"/>
<evidence type="ECO:0000313" key="1">
    <source>
        <dbReference type="EMBL" id="CAB4267454.1"/>
    </source>
</evidence>
<dbReference type="PANTHER" id="PTHR37610:SF77">
    <property type="entry name" value="INTEGRASE CATALYTIC DOMAIN-CONTAINING PROTEIN"/>
    <property type="match status" value="1"/>
</dbReference>
<evidence type="ECO:0000313" key="2">
    <source>
        <dbReference type="Proteomes" id="UP000507222"/>
    </source>
</evidence>
<dbReference type="Proteomes" id="UP000507222">
    <property type="component" value="Unassembled WGS sequence"/>
</dbReference>
<gene>
    <name evidence="1" type="ORF">CURHAP_LOCUS10135</name>
</gene>
<reference evidence="1 2" key="1">
    <citation type="submission" date="2020-05" db="EMBL/GenBank/DDBJ databases">
        <authorList>
            <person name="Campoy J."/>
            <person name="Schneeberger K."/>
            <person name="Spophaly S."/>
        </authorList>
    </citation>
    <scope>NUCLEOTIDE SEQUENCE [LARGE SCALE GENOMIC DNA]</scope>
    <source>
        <strain evidence="1">PruArmRojPasFocal</strain>
    </source>
</reference>
<dbReference type="EMBL" id="CAEKDK010000001">
    <property type="protein sequence ID" value="CAB4267454.1"/>
    <property type="molecule type" value="Genomic_DNA"/>
</dbReference>
<protein>
    <submittedName>
        <fullName evidence="1">Uncharacterized protein</fullName>
    </submittedName>
</protein>
<proteinExistence type="predicted"/>
<sequence length="132" mass="15464">MSLDKFDVSLIRFNGKNYSAWAFHFRIFVKGKEAWGHVDGSNLTPDKNKDNDQHAKWEVKDAQVIAWILGSIEPNIILNLRSSQPAAQMWTYLKKIYSQRNITRRFQLEHELAALQHDSFSISDFYSRFTNL</sequence>
<accession>A0A6J5TVU0</accession>
<dbReference type="PANTHER" id="PTHR37610">
    <property type="entry name" value="CCHC-TYPE DOMAIN-CONTAINING PROTEIN"/>
    <property type="match status" value="1"/>
</dbReference>
<name>A0A6J5TVU0_PRUAR</name>